<keyword evidence="2" id="KW-0521">NADP</keyword>
<gene>
    <name evidence="4" type="ORF">Z518_02209</name>
</gene>
<evidence type="ECO:0008006" key="6">
    <source>
        <dbReference type="Google" id="ProtNLM"/>
    </source>
</evidence>
<dbReference type="Pfam" id="PF00106">
    <property type="entry name" value="adh_short"/>
    <property type="match status" value="1"/>
</dbReference>
<dbReference type="Gene3D" id="3.40.50.720">
    <property type="entry name" value="NAD(P)-binding Rossmann-like Domain"/>
    <property type="match status" value="1"/>
</dbReference>
<dbReference type="InterPro" id="IPR020904">
    <property type="entry name" value="Sc_DH/Rdtase_CS"/>
</dbReference>
<dbReference type="OrthoDB" id="5371740at2759"/>
<name>A0A0D2IWA9_9EURO</name>
<dbReference type="SUPFAM" id="SSF51735">
    <property type="entry name" value="NAD(P)-binding Rossmann-fold domains"/>
    <property type="match status" value="1"/>
</dbReference>
<dbReference type="PANTHER" id="PTHR43180">
    <property type="entry name" value="3-OXOACYL-(ACYL-CARRIER-PROTEIN) REDUCTASE (AFU_ORTHOLOGUE AFUA_6G11210)"/>
    <property type="match status" value="1"/>
</dbReference>
<protein>
    <recommendedName>
        <fullName evidence="6">5'-hydroxyaverantin dehydrogenase</fullName>
    </recommendedName>
</protein>
<evidence type="ECO:0000256" key="2">
    <source>
        <dbReference type="ARBA" id="ARBA00022857"/>
    </source>
</evidence>
<keyword evidence="5" id="KW-1185">Reference proteome</keyword>
<dbReference type="InterPro" id="IPR002347">
    <property type="entry name" value="SDR_fam"/>
</dbReference>
<reference evidence="4 5" key="1">
    <citation type="submission" date="2015-01" db="EMBL/GenBank/DDBJ databases">
        <title>The Genome Sequence of Rhinocladiella mackenzie CBS 650.93.</title>
        <authorList>
            <consortium name="The Broad Institute Genomics Platform"/>
            <person name="Cuomo C."/>
            <person name="de Hoog S."/>
            <person name="Gorbushina A."/>
            <person name="Stielow B."/>
            <person name="Teixiera M."/>
            <person name="Abouelleil A."/>
            <person name="Chapman S.B."/>
            <person name="Priest M."/>
            <person name="Young S.K."/>
            <person name="Wortman J."/>
            <person name="Nusbaum C."/>
            <person name="Birren B."/>
        </authorList>
    </citation>
    <scope>NUCLEOTIDE SEQUENCE [LARGE SCALE GENOMIC DNA]</scope>
    <source>
        <strain evidence="4 5">CBS 650.93</strain>
    </source>
</reference>
<evidence type="ECO:0000313" key="4">
    <source>
        <dbReference type="EMBL" id="KIX07556.1"/>
    </source>
</evidence>
<dbReference type="HOGENOM" id="CLU_010194_13_3_1"/>
<dbReference type="STRING" id="1442369.A0A0D2IWA9"/>
<organism evidence="4 5">
    <name type="scientific">Rhinocladiella mackenziei CBS 650.93</name>
    <dbReference type="NCBI Taxonomy" id="1442369"/>
    <lineage>
        <taxon>Eukaryota</taxon>
        <taxon>Fungi</taxon>
        <taxon>Dikarya</taxon>
        <taxon>Ascomycota</taxon>
        <taxon>Pezizomycotina</taxon>
        <taxon>Eurotiomycetes</taxon>
        <taxon>Chaetothyriomycetidae</taxon>
        <taxon>Chaetothyriales</taxon>
        <taxon>Herpotrichiellaceae</taxon>
        <taxon>Rhinocladiella</taxon>
    </lineage>
</organism>
<dbReference type="Proteomes" id="UP000053617">
    <property type="component" value="Unassembled WGS sequence"/>
</dbReference>
<dbReference type="RefSeq" id="XP_013274692.1">
    <property type="nucleotide sequence ID" value="XM_013419238.1"/>
</dbReference>
<dbReference type="EMBL" id="KN847476">
    <property type="protein sequence ID" value="KIX07556.1"/>
    <property type="molecule type" value="Genomic_DNA"/>
</dbReference>
<proteinExistence type="inferred from homology"/>
<accession>A0A0D2IWA9</accession>
<comment type="similarity">
    <text evidence="1">Belongs to the short-chain dehydrogenases/reductases (SDR) family.</text>
</comment>
<dbReference type="AlphaFoldDB" id="A0A0D2IWA9"/>
<dbReference type="VEuPathDB" id="FungiDB:Z518_02209"/>
<sequence>MKPYTNQGAVDCGAEFDSSSVKGKTAVVTGGANGIGEGYVHALTKAGAFVVIADLDVEEGLRLEKELGNAVKFVKCNVTVWADQLAVFKTAISSSPSRRVDIVIANAGISGADSVFFNNTEAEEPEEPKLNVINVNLVGVMYTIKLALHYFRRQNALNKGEPLDQVLILQGSLAGYLDLAGVVQYASAKYGLRGVMRALRRSEWQHNIRVAYIAPWFIHTKILSEAVVEFLAKANVEYAKVEDAAAAVMRIVSDPGITGRSFAILPRSMTPHGYVDIDFDDYQEGTFLGDLQLLAAGGSHRASVSGAVDRKASEMNE</sequence>
<evidence type="ECO:0000313" key="5">
    <source>
        <dbReference type="Proteomes" id="UP000053617"/>
    </source>
</evidence>
<dbReference type="InterPro" id="IPR036291">
    <property type="entry name" value="NAD(P)-bd_dom_sf"/>
</dbReference>
<evidence type="ECO:0000256" key="3">
    <source>
        <dbReference type="ARBA" id="ARBA00023002"/>
    </source>
</evidence>
<evidence type="ECO:0000256" key="1">
    <source>
        <dbReference type="ARBA" id="ARBA00006484"/>
    </source>
</evidence>
<dbReference type="GO" id="GO:0016491">
    <property type="term" value="F:oxidoreductase activity"/>
    <property type="evidence" value="ECO:0007669"/>
    <property type="project" value="UniProtKB-KW"/>
</dbReference>
<dbReference type="GeneID" id="25290280"/>
<keyword evidence="3" id="KW-0560">Oxidoreductase</keyword>
<dbReference type="PROSITE" id="PS00061">
    <property type="entry name" value="ADH_SHORT"/>
    <property type="match status" value="1"/>
</dbReference>
<dbReference type="PANTHER" id="PTHR43180:SF31">
    <property type="entry name" value="CHAIN DEHYDROGENASE_REDUCTASE, PUTATIVE (AFU_ORTHOLOGUE AFUA_2G16570)-RELATED"/>
    <property type="match status" value="1"/>
</dbReference>
<dbReference type="PRINTS" id="PR00081">
    <property type="entry name" value="GDHRDH"/>
</dbReference>